<evidence type="ECO:0000256" key="1">
    <source>
        <dbReference type="ARBA" id="ARBA00004604"/>
    </source>
</evidence>
<proteinExistence type="predicted"/>
<organism evidence="5 6">
    <name type="scientific">Phyllotreta striolata</name>
    <name type="common">Striped flea beetle</name>
    <name type="synonym">Crioceris striolata</name>
    <dbReference type="NCBI Taxonomy" id="444603"/>
    <lineage>
        <taxon>Eukaryota</taxon>
        <taxon>Metazoa</taxon>
        <taxon>Ecdysozoa</taxon>
        <taxon>Arthropoda</taxon>
        <taxon>Hexapoda</taxon>
        <taxon>Insecta</taxon>
        <taxon>Pterygota</taxon>
        <taxon>Neoptera</taxon>
        <taxon>Endopterygota</taxon>
        <taxon>Coleoptera</taxon>
        <taxon>Polyphaga</taxon>
        <taxon>Cucujiformia</taxon>
        <taxon>Chrysomeloidea</taxon>
        <taxon>Chrysomelidae</taxon>
        <taxon>Galerucinae</taxon>
        <taxon>Alticini</taxon>
        <taxon>Phyllotreta</taxon>
    </lineage>
</organism>
<dbReference type="AlphaFoldDB" id="A0A9N9TMQ5"/>
<name>A0A9N9TMQ5_PHYSR</name>
<dbReference type="InterPro" id="IPR039883">
    <property type="entry name" value="Fcf2/DNTTIP2"/>
</dbReference>
<evidence type="ECO:0000313" key="6">
    <source>
        <dbReference type="Proteomes" id="UP001153712"/>
    </source>
</evidence>
<keyword evidence="6" id="KW-1185">Reference proteome</keyword>
<dbReference type="PANTHER" id="PTHR21686:SF12">
    <property type="entry name" value="DEOXYNUCLEOTIDYLTRANSFERASE TERMINAL-INTERACTING PROTEIN 2"/>
    <property type="match status" value="1"/>
</dbReference>
<sequence length="278" mass="32472">MENIEDSDSDNMNTSENLDFVIDTVGDTNKSHKDETSSAGGSTINKESIDKDKRISDLFKGFDHIFETPNLAEITEIKTTSKNPLVKQTLESLGVNENGSLKKNYYNFRKKVDSKTDKIDVKKVLEHSVITPEFEKLHVVPPIDVSEKKLKQQRQKERSLTKGSKWYGLPATELTDEVKRDLEVLQMRSVLDPKHFYKKNDLKVLPKYFQIGKVMDSPLDFYNDRIPKKQRKKTLVDELLADAEFNQYNKRKYKEIIEEKQKTHYKAWRQAKRLKKKK</sequence>
<dbReference type="OrthoDB" id="427886at2759"/>
<evidence type="ECO:0000256" key="2">
    <source>
        <dbReference type="ARBA" id="ARBA00023242"/>
    </source>
</evidence>
<keyword evidence="2" id="KW-0539">Nucleus</keyword>
<comment type="subcellular location">
    <subcellularLocation>
        <location evidence="1">Nucleus</location>
        <location evidence="1">Nucleolus</location>
    </subcellularLocation>
</comment>
<dbReference type="PANTHER" id="PTHR21686">
    <property type="entry name" value="DEOXYNUCLEOTIDYLTRANSFERASE TERMINAL-INTERACTING PROTEIN 2"/>
    <property type="match status" value="1"/>
</dbReference>
<gene>
    <name evidence="5" type="ORF">PHYEVI_LOCUS5631</name>
</gene>
<dbReference type="GO" id="GO:0005730">
    <property type="term" value="C:nucleolus"/>
    <property type="evidence" value="ECO:0007669"/>
    <property type="project" value="UniProtKB-SubCell"/>
</dbReference>
<feature type="domain" description="Fcf2 pre-rRNA processing C-terminal" evidence="4">
    <location>
        <begin position="161"/>
        <end position="252"/>
    </location>
</feature>
<evidence type="ECO:0000313" key="5">
    <source>
        <dbReference type="EMBL" id="CAG9859257.1"/>
    </source>
</evidence>
<dbReference type="GO" id="GO:0003723">
    <property type="term" value="F:RNA binding"/>
    <property type="evidence" value="ECO:0007669"/>
    <property type="project" value="TreeGrafter"/>
</dbReference>
<accession>A0A9N9TMQ5</accession>
<dbReference type="EMBL" id="OU900095">
    <property type="protein sequence ID" value="CAG9859257.1"/>
    <property type="molecule type" value="Genomic_DNA"/>
</dbReference>
<evidence type="ECO:0000259" key="4">
    <source>
        <dbReference type="Pfam" id="PF08698"/>
    </source>
</evidence>
<evidence type="ECO:0000256" key="3">
    <source>
        <dbReference type="SAM" id="MobiDB-lite"/>
    </source>
</evidence>
<feature type="compositionally biased region" description="Polar residues" evidence="3">
    <location>
        <begin position="37"/>
        <end position="46"/>
    </location>
</feature>
<dbReference type="Proteomes" id="UP001153712">
    <property type="component" value="Chromosome 2"/>
</dbReference>
<dbReference type="InterPro" id="IPR014810">
    <property type="entry name" value="Fcf2_C"/>
</dbReference>
<feature type="region of interest" description="Disordered" evidence="3">
    <location>
        <begin position="1"/>
        <end position="47"/>
    </location>
</feature>
<reference evidence="5" key="1">
    <citation type="submission" date="2022-01" db="EMBL/GenBank/DDBJ databases">
        <authorList>
            <person name="King R."/>
        </authorList>
    </citation>
    <scope>NUCLEOTIDE SEQUENCE</scope>
</reference>
<dbReference type="GO" id="GO:0006396">
    <property type="term" value="P:RNA processing"/>
    <property type="evidence" value="ECO:0007669"/>
    <property type="project" value="TreeGrafter"/>
</dbReference>
<protein>
    <recommendedName>
        <fullName evidence="4">Fcf2 pre-rRNA processing C-terminal domain-containing protein</fullName>
    </recommendedName>
</protein>
<dbReference type="Pfam" id="PF08698">
    <property type="entry name" value="Fcf2"/>
    <property type="match status" value="1"/>
</dbReference>